<organism evidence="4 5">
    <name type="scientific">Jiulongibacter sediminis</name>
    <dbReference type="NCBI Taxonomy" id="1605367"/>
    <lineage>
        <taxon>Bacteria</taxon>
        <taxon>Pseudomonadati</taxon>
        <taxon>Bacteroidota</taxon>
        <taxon>Cytophagia</taxon>
        <taxon>Cytophagales</taxon>
        <taxon>Leadbetterellaceae</taxon>
        <taxon>Jiulongibacter</taxon>
    </lineage>
</organism>
<dbReference type="PANTHER" id="PTHR31005">
    <property type="entry name" value="DUF4139 DOMAIN-CONTAINING PROTEIN"/>
    <property type="match status" value="1"/>
</dbReference>
<dbReference type="PANTHER" id="PTHR31005:SF8">
    <property type="entry name" value="DUF4139 DOMAIN-CONTAINING PROTEIN"/>
    <property type="match status" value="1"/>
</dbReference>
<dbReference type="NCBIfam" id="TIGR02231">
    <property type="entry name" value="mucoidy inhibitor MuiA family protein"/>
    <property type="match status" value="1"/>
</dbReference>
<accession>A0A0P7BUS6</accession>
<evidence type="ECO:0000256" key="1">
    <source>
        <dbReference type="SAM" id="Coils"/>
    </source>
</evidence>
<gene>
    <name evidence="4" type="ORF">AFM12_08205</name>
</gene>
<dbReference type="InterPro" id="IPR037291">
    <property type="entry name" value="DUF4139"/>
</dbReference>
<dbReference type="Proteomes" id="UP000050454">
    <property type="component" value="Unassembled WGS sequence"/>
</dbReference>
<evidence type="ECO:0000313" key="5">
    <source>
        <dbReference type="Proteomes" id="UP000050454"/>
    </source>
</evidence>
<evidence type="ECO:0000259" key="2">
    <source>
        <dbReference type="Pfam" id="PF13598"/>
    </source>
</evidence>
<dbReference type="Pfam" id="PF13715">
    <property type="entry name" value="CarbopepD_reg_2"/>
    <property type="match status" value="1"/>
</dbReference>
<feature type="domain" description="DUF4139" evidence="2">
    <location>
        <begin position="212"/>
        <end position="621"/>
    </location>
</feature>
<protein>
    <recommendedName>
        <fullName evidence="6">Mucoidy inhibitor MuiA family protein</fullName>
    </recommendedName>
</protein>
<evidence type="ECO:0008006" key="6">
    <source>
        <dbReference type="Google" id="ProtNLM"/>
    </source>
</evidence>
<keyword evidence="1" id="KW-0175">Coiled coil</keyword>
<dbReference type="Gene3D" id="2.60.40.1120">
    <property type="entry name" value="Carboxypeptidase-like, regulatory domain"/>
    <property type="match status" value="1"/>
</dbReference>
<dbReference type="STRING" id="1605367.AFM12_08205"/>
<dbReference type="EMBL" id="LGTQ01000006">
    <property type="protein sequence ID" value="KPM48584.1"/>
    <property type="molecule type" value="Genomic_DNA"/>
</dbReference>
<feature type="coiled-coil region" evidence="1">
    <location>
        <begin position="169"/>
        <end position="196"/>
    </location>
</feature>
<evidence type="ECO:0000259" key="3">
    <source>
        <dbReference type="Pfam" id="PF13600"/>
    </source>
</evidence>
<sequence>MKYFQLLLLVSFSAIGQKQIDSQVTKINIYPSGAQVFRSLKTDLTIGTNQLVIRGISNEISSESIQVNLSDHSLSVSDLIYQSSFLSAPETQKRNTEIKKEVRQIIEQKSQLNIDLTVLSREEQLLLSNQKVGGTYSGMKPEDLKNTVDFFKTRMQEILNKKASISKSLEVFDNQIRNLNKELNELMNEEKNQLSEILFTVKSSNALKNKEIEISYFTPNAGWAPTYDIKANSFDLPLQILYKADVYQYTGENWKDVSLTFNNLMPNAKANVPEIRPWVWGFPNSYELGEELAYNKSDWQITGFVVDERTNEPLPGVSIQLRETTLGTSTDVNGFYSLTIPPDRRKKDNFLSYSFIGFNSLTLNSKEVPSTVKLNEDTQALEEVVVTGYSVQRKKTTSFSEVLSGKAKGVTINTRQELKKLVAEEEGPTSLQFTLTEKTSLESSGKARSIELKELQIPATFEHISVPKIDQSVYVNASITDWGALNLLPGKASIYAEGTFLGTIDLELPSSDTLNISLGKDPGVFITRKLLKSFARNKILGSSVEESFNFEILIRNTKDSEINFKLIDQFPLSGNKEVEITEMEAKGANIDETSGRVIWNEKVSPNLNKTFKIGYKVKYPKSGYISE</sequence>
<reference evidence="4 5" key="1">
    <citation type="submission" date="2015-07" db="EMBL/GenBank/DDBJ databases">
        <title>The draft genome sequence of Leadbetterella sp. JN14-9.</title>
        <authorList>
            <person name="Liu Y."/>
            <person name="Du J."/>
            <person name="Shao Z."/>
        </authorList>
    </citation>
    <scope>NUCLEOTIDE SEQUENCE [LARGE SCALE GENOMIC DNA]</scope>
    <source>
        <strain evidence="4 5">JN14-9</strain>
    </source>
</reference>
<dbReference type="OrthoDB" id="634585at2"/>
<dbReference type="Pfam" id="PF13598">
    <property type="entry name" value="DUF4139"/>
    <property type="match status" value="1"/>
</dbReference>
<dbReference type="InterPro" id="IPR008969">
    <property type="entry name" value="CarboxyPept-like_regulatory"/>
</dbReference>
<dbReference type="AlphaFoldDB" id="A0A0P7BUS6"/>
<dbReference type="InterPro" id="IPR011935">
    <property type="entry name" value="CHP02231"/>
</dbReference>
<dbReference type="SUPFAM" id="SSF49464">
    <property type="entry name" value="Carboxypeptidase regulatory domain-like"/>
    <property type="match status" value="1"/>
</dbReference>
<dbReference type="InterPro" id="IPR025554">
    <property type="entry name" value="DUF4140"/>
</dbReference>
<feature type="domain" description="DUF4140" evidence="3">
    <location>
        <begin position="28"/>
        <end position="126"/>
    </location>
</feature>
<comment type="caution">
    <text evidence="4">The sequence shown here is derived from an EMBL/GenBank/DDBJ whole genome shotgun (WGS) entry which is preliminary data.</text>
</comment>
<keyword evidence="5" id="KW-1185">Reference proteome</keyword>
<evidence type="ECO:0000313" key="4">
    <source>
        <dbReference type="EMBL" id="KPM48584.1"/>
    </source>
</evidence>
<proteinExistence type="predicted"/>
<name>A0A0P7BUS6_9BACT</name>
<dbReference type="RefSeq" id="WP_055146479.1">
    <property type="nucleotide sequence ID" value="NZ_JXSZ01000006.1"/>
</dbReference>
<dbReference type="Pfam" id="PF13600">
    <property type="entry name" value="DUF4140"/>
    <property type="match status" value="1"/>
</dbReference>